<accession>A0ABX0XCT0</accession>
<evidence type="ECO:0000259" key="3">
    <source>
        <dbReference type="SMART" id="SM00822"/>
    </source>
</evidence>
<evidence type="ECO:0000256" key="1">
    <source>
        <dbReference type="ARBA" id="ARBA00006484"/>
    </source>
</evidence>
<comment type="caution">
    <text evidence="4">The sequence shown here is derived from an EMBL/GenBank/DDBJ whole genome shotgun (WGS) entry which is preliminary data.</text>
</comment>
<organism evidence="4 5">
    <name type="scientific">Neolewinella antarctica</name>
    <dbReference type="NCBI Taxonomy" id="442734"/>
    <lineage>
        <taxon>Bacteria</taxon>
        <taxon>Pseudomonadati</taxon>
        <taxon>Bacteroidota</taxon>
        <taxon>Saprospiria</taxon>
        <taxon>Saprospirales</taxon>
        <taxon>Lewinellaceae</taxon>
        <taxon>Neolewinella</taxon>
    </lineage>
</organism>
<sequence>MPTLTNKIALVTGASRGIGASIAEHLAAAGATVAITYNSSTEQAEAIVKKINNAGGKAKAFQSDAGDPAANTELIQRIVDEFGGLDILVNNAGVYATGMLVGTELDILTRNYEVNVRGVYETTKAAIPQLNEGGRIINIGSVSGLKGSPGASAYGASKAAVASLTQAWAKEVGERGITVNTIHPGSVDTEMNPASGPYADMQRASNIFGRFGRPEEIASVVTFIAGPGSSFITGANIPVDGGYTA</sequence>
<evidence type="ECO:0000256" key="2">
    <source>
        <dbReference type="ARBA" id="ARBA00023002"/>
    </source>
</evidence>
<dbReference type="Pfam" id="PF13561">
    <property type="entry name" value="adh_short_C2"/>
    <property type="match status" value="1"/>
</dbReference>
<dbReference type="SMART" id="SM00822">
    <property type="entry name" value="PKS_KR"/>
    <property type="match status" value="1"/>
</dbReference>
<dbReference type="SUPFAM" id="SSF51735">
    <property type="entry name" value="NAD(P)-binding Rossmann-fold domains"/>
    <property type="match status" value="1"/>
</dbReference>
<keyword evidence="2 4" id="KW-0560">Oxidoreductase</keyword>
<proteinExistence type="inferred from homology"/>
<dbReference type="InterPro" id="IPR057326">
    <property type="entry name" value="KR_dom"/>
</dbReference>
<dbReference type="PANTHER" id="PTHR43639:SF1">
    <property type="entry name" value="SHORT-CHAIN DEHYDROGENASE_REDUCTASE FAMILY PROTEIN"/>
    <property type="match status" value="1"/>
</dbReference>
<name>A0ABX0XCT0_9BACT</name>
<dbReference type="PRINTS" id="PR00081">
    <property type="entry name" value="GDHRDH"/>
</dbReference>
<keyword evidence="5" id="KW-1185">Reference proteome</keyword>
<dbReference type="InterPro" id="IPR036291">
    <property type="entry name" value="NAD(P)-bd_dom_sf"/>
</dbReference>
<protein>
    <submittedName>
        <fullName evidence="4">3-oxoacyl-[acyl-carrier protein] reductase</fullName>
        <ecNumber evidence="4">1.1.1.100</ecNumber>
    </submittedName>
</protein>
<dbReference type="Gene3D" id="3.40.50.720">
    <property type="entry name" value="NAD(P)-binding Rossmann-like Domain"/>
    <property type="match status" value="1"/>
</dbReference>
<dbReference type="PRINTS" id="PR00080">
    <property type="entry name" value="SDRFAMILY"/>
</dbReference>
<dbReference type="Proteomes" id="UP000770785">
    <property type="component" value="Unassembled WGS sequence"/>
</dbReference>
<dbReference type="CDD" id="cd05233">
    <property type="entry name" value="SDR_c"/>
    <property type="match status" value="1"/>
</dbReference>
<dbReference type="GO" id="GO:0004316">
    <property type="term" value="F:3-oxoacyl-[acyl-carrier-protein] reductase (NADPH) activity"/>
    <property type="evidence" value="ECO:0007669"/>
    <property type="project" value="UniProtKB-EC"/>
</dbReference>
<dbReference type="EMBL" id="JAATJH010000003">
    <property type="protein sequence ID" value="NJC26751.1"/>
    <property type="molecule type" value="Genomic_DNA"/>
</dbReference>
<feature type="domain" description="Ketoreductase" evidence="3">
    <location>
        <begin position="7"/>
        <end position="185"/>
    </location>
</feature>
<dbReference type="RefSeq" id="WP_168037515.1">
    <property type="nucleotide sequence ID" value="NZ_JAATJH010000003.1"/>
</dbReference>
<dbReference type="InterPro" id="IPR020904">
    <property type="entry name" value="Sc_DH/Rdtase_CS"/>
</dbReference>
<dbReference type="PROSITE" id="PS00061">
    <property type="entry name" value="ADH_SHORT"/>
    <property type="match status" value="1"/>
</dbReference>
<dbReference type="InterPro" id="IPR002347">
    <property type="entry name" value="SDR_fam"/>
</dbReference>
<dbReference type="EC" id="1.1.1.100" evidence="4"/>
<dbReference type="PANTHER" id="PTHR43639">
    <property type="entry name" value="OXIDOREDUCTASE, SHORT-CHAIN DEHYDROGENASE/REDUCTASE FAMILY (AFU_ORTHOLOGUE AFUA_5G02870)"/>
    <property type="match status" value="1"/>
</dbReference>
<gene>
    <name evidence="4" type="ORF">GGR27_002261</name>
</gene>
<comment type="similarity">
    <text evidence="1">Belongs to the short-chain dehydrogenases/reductases (SDR) family.</text>
</comment>
<evidence type="ECO:0000313" key="5">
    <source>
        <dbReference type="Proteomes" id="UP000770785"/>
    </source>
</evidence>
<reference evidence="4 5" key="1">
    <citation type="submission" date="2020-03" db="EMBL/GenBank/DDBJ databases">
        <title>Genomic Encyclopedia of Type Strains, Phase IV (KMG-IV): sequencing the most valuable type-strain genomes for metagenomic binning, comparative biology and taxonomic classification.</title>
        <authorList>
            <person name="Goeker M."/>
        </authorList>
    </citation>
    <scope>NUCLEOTIDE SEQUENCE [LARGE SCALE GENOMIC DNA]</scope>
    <source>
        <strain evidence="4 5">DSM 105096</strain>
    </source>
</reference>
<evidence type="ECO:0000313" key="4">
    <source>
        <dbReference type="EMBL" id="NJC26751.1"/>
    </source>
</evidence>